<evidence type="ECO:0000313" key="2">
    <source>
        <dbReference type="EMBL" id="SFE57583.1"/>
    </source>
</evidence>
<protein>
    <submittedName>
        <fullName evidence="2">Uncharacterized protein</fullName>
    </submittedName>
</protein>
<name>A0A1I2BQI8_9GAMM</name>
<dbReference type="AlphaFoldDB" id="A0A1I2BQI8"/>
<dbReference type="Proteomes" id="UP000199477">
    <property type="component" value="Unassembled WGS sequence"/>
</dbReference>
<sequence>MFRATSIHTGQDVDAEDLWSMEPVDPDGFVCPDCGSKVYPTSYRPENLRRAHFAAKPKCPPWCPSNGEAELLKRARAESLSAQDGSFPGYMPAGFRLPAETAPADGAPGASTTEGEGKGRRAPATPPEQGARQRARITTSFRDICRAYLNFPNDRHRDLHFLDLYGTTYDEVIWRLRTRQEQLIRYPIPHLFHGPIGWRAPEVTDEYALIEMDVKEWHDGKPGRPYQVKVPWSDWSQRQRNALLREVETASNEAKELKKAGSKDRSLLFFVGQQDKSDDATFVVTERKLICCLTGFDGRPVASRTRRKA</sequence>
<organism evidence="2 3">
    <name type="scientific">Dyella marensis</name>
    <dbReference type="NCBI Taxonomy" id="500610"/>
    <lineage>
        <taxon>Bacteria</taxon>
        <taxon>Pseudomonadati</taxon>
        <taxon>Pseudomonadota</taxon>
        <taxon>Gammaproteobacteria</taxon>
        <taxon>Lysobacterales</taxon>
        <taxon>Rhodanobacteraceae</taxon>
        <taxon>Dyella</taxon>
    </lineage>
</organism>
<evidence type="ECO:0000256" key="1">
    <source>
        <dbReference type="SAM" id="MobiDB-lite"/>
    </source>
</evidence>
<proteinExistence type="predicted"/>
<gene>
    <name evidence="2" type="ORF">SAMN02799615_01210</name>
</gene>
<dbReference type="STRING" id="500610.SAMN02799615_01210"/>
<evidence type="ECO:0000313" key="3">
    <source>
        <dbReference type="Proteomes" id="UP000199477"/>
    </source>
</evidence>
<keyword evidence="3" id="KW-1185">Reference proteome</keyword>
<feature type="region of interest" description="Disordered" evidence="1">
    <location>
        <begin position="97"/>
        <end position="135"/>
    </location>
</feature>
<dbReference type="EMBL" id="FONH01000003">
    <property type="protein sequence ID" value="SFE57583.1"/>
    <property type="molecule type" value="Genomic_DNA"/>
</dbReference>
<accession>A0A1I2BQI8</accession>
<reference evidence="3" key="1">
    <citation type="submission" date="2016-10" db="EMBL/GenBank/DDBJ databases">
        <authorList>
            <person name="Varghese N."/>
            <person name="Submissions S."/>
        </authorList>
    </citation>
    <scope>NUCLEOTIDE SEQUENCE [LARGE SCALE GENOMIC DNA]</scope>
    <source>
        <strain evidence="3">UNC178MFTsu3.1</strain>
    </source>
</reference>
<dbReference type="RefSeq" id="WP_026635981.1">
    <property type="nucleotide sequence ID" value="NZ_FONH01000003.1"/>
</dbReference>